<dbReference type="AlphaFoldDB" id="E8LDK0"/>
<keyword evidence="4" id="KW-0694">RNA-binding</keyword>
<dbReference type="Pfam" id="PF03787">
    <property type="entry name" value="RAMPs"/>
    <property type="match status" value="1"/>
</dbReference>
<evidence type="ECO:0000256" key="6">
    <source>
        <dbReference type="ARBA" id="ARBA00031720"/>
    </source>
</evidence>
<protein>
    <recommendedName>
        <fullName evidence="3">CRISPR system Cms protein Csm5</fullName>
    </recommendedName>
    <alternativeName>
        <fullName evidence="6">CRISPR type III A-associated protein Csm5</fullName>
    </alternativeName>
</protein>
<evidence type="ECO:0000259" key="7">
    <source>
        <dbReference type="Pfam" id="PF03787"/>
    </source>
</evidence>
<evidence type="ECO:0000256" key="4">
    <source>
        <dbReference type="ARBA" id="ARBA00022884"/>
    </source>
</evidence>
<proteinExistence type="inferred from homology"/>
<dbReference type="GO" id="GO:0051607">
    <property type="term" value="P:defense response to virus"/>
    <property type="evidence" value="ECO:0007669"/>
    <property type="project" value="UniProtKB-KW"/>
</dbReference>
<dbReference type="NCBIfam" id="TIGR01899">
    <property type="entry name" value="cas_TM1807_csm5"/>
    <property type="match status" value="1"/>
</dbReference>
<evidence type="ECO:0000313" key="9">
    <source>
        <dbReference type="Proteomes" id="UP000004923"/>
    </source>
</evidence>
<dbReference type="PANTHER" id="PTHR38007:SF1">
    <property type="entry name" value="CRISPR SYSTEM CMS PROTEIN CSM5"/>
    <property type="match status" value="1"/>
</dbReference>
<keyword evidence="9" id="KW-1185">Reference proteome</keyword>
<evidence type="ECO:0000256" key="5">
    <source>
        <dbReference type="ARBA" id="ARBA00023118"/>
    </source>
</evidence>
<dbReference type="eggNOG" id="COG1332">
    <property type="taxonomic scope" value="Bacteria"/>
</dbReference>
<dbReference type="Proteomes" id="UP000004923">
    <property type="component" value="Unassembled WGS sequence"/>
</dbReference>
<dbReference type="GO" id="GO:0003723">
    <property type="term" value="F:RNA binding"/>
    <property type="evidence" value="ECO:0007669"/>
    <property type="project" value="UniProtKB-KW"/>
</dbReference>
<dbReference type="HOGENOM" id="CLU_036878_0_0_9"/>
<comment type="function">
    <text evidence="1">This subunit might be involved in maturation of a crRNA intermediate to its mature form.</text>
</comment>
<keyword evidence="5" id="KW-0051">Antiviral defense</keyword>
<gene>
    <name evidence="8" type="primary">csm5</name>
    <name evidence="8" type="ORF">HMPREF9443_00927</name>
</gene>
<evidence type="ECO:0000313" key="8">
    <source>
        <dbReference type="EMBL" id="EFY05039.1"/>
    </source>
</evidence>
<name>E8LDK0_9FIRM</name>
<dbReference type="EMBL" id="AEVN01000038">
    <property type="protein sequence ID" value="EFY05039.1"/>
    <property type="molecule type" value="Genomic_DNA"/>
</dbReference>
<accession>E8LDK0</accession>
<dbReference type="InterPro" id="IPR005537">
    <property type="entry name" value="RAMP_III_fam"/>
</dbReference>
<evidence type="ECO:0000256" key="3">
    <source>
        <dbReference type="ARBA" id="ARBA00016113"/>
    </source>
</evidence>
<dbReference type="PANTHER" id="PTHR38007">
    <property type="entry name" value="CRISPR SYSTEM CMS PROTEIN CSM5"/>
    <property type="match status" value="1"/>
</dbReference>
<dbReference type="RefSeq" id="WP_009145298.1">
    <property type="nucleotide sequence ID" value="NZ_GL830879.1"/>
</dbReference>
<reference evidence="8 9" key="1">
    <citation type="submission" date="2011-01" db="EMBL/GenBank/DDBJ databases">
        <authorList>
            <person name="Weinstock G."/>
            <person name="Sodergren E."/>
            <person name="Clifton S."/>
            <person name="Fulton L."/>
            <person name="Fulton B."/>
            <person name="Courtney L."/>
            <person name="Fronick C."/>
            <person name="Harrison M."/>
            <person name="Strong C."/>
            <person name="Farmer C."/>
            <person name="Delahaunty K."/>
            <person name="Markovic C."/>
            <person name="Hall O."/>
            <person name="Minx P."/>
            <person name="Tomlinson C."/>
            <person name="Mitreva M."/>
            <person name="Hou S."/>
            <person name="Chen J."/>
            <person name="Wollam A."/>
            <person name="Pepin K.H."/>
            <person name="Johnson M."/>
            <person name="Bhonagiri V."/>
            <person name="Zhang X."/>
            <person name="Suruliraj S."/>
            <person name="Warren W."/>
            <person name="Chinwalla A."/>
            <person name="Mardis E.R."/>
            <person name="Wilson R.K."/>
        </authorList>
    </citation>
    <scope>NUCLEOTIDE SEQUENCE [LARGE SCALE GENOMIC DNA]</scope>
    <source>
        <strain evidence="8 9">YIT 12067</strain>
    </source>
</reference>
<feature type="domain" description="CRISPR type III-associated protein" evidence="7">
    <location>
        <begin position="13"/>
        <end position="272"/>
    </location>
</feature>
<comment type="similarity">
    <text evidence="2">Belongs to the CRISPR-associated Csm5 family.</text>
</comment>
<dbReference type="InterPro" id="IPR010173">
    <property type="entry name" value="CRISPR-assoc_Csm5"/>
</dbReference>
<sequence length="387" mass="44377">MNSKQFETAKMCLKVVTPINISDGIVLGAKDYLYDSRRQKVFFLNLHQWHMFIYKHMLLEKYESYLANFRDKQSLLEWLQMQGYDIDDVRTVITSEAQATVNLMDNEKKKTLNDINRHIQQPEGSLYVPGSSIKGVFRTAILYSLLQKRQDIKVKYWRQIQEKISSNYFKPYRDFNKLISDLENEFLHTLRLVDGNIRSNNAVCSAMRGLQVSDTYASRNMQTAILQKVDGGFDKFGKASPKKLPIFRECMLPKAELFFDVKIEKAVMSTIGINTVDDLLKATHSFFAAVTDLLQQAFEKEYQEAFQGVAAGNMFLGGNTGFLSKTLLAMLAPDKDTAKNTIKVLLDKSFKTHKHLLRDKVIAPRTLKCTNYNGKLMLMGVAEVRKV</sequence>
<evidence type="ECO:0000256" key="1">
    <source>
        <dbReference type="ARBA" id="ARBA00003088"/>
    </source>
</evidence>
<evidence type="ECO:0000256" key="2">
    <source>
        <dbReference type="ARBA" id="ARBA00006680"/>
    </source>
</evidence>
<comment type="caution">
    <text evidence="8">The sequence shown here is derived from an EMBL/GenBank/DDBJ whole genome shotgun (WGS) entry which is preliminary data.</text>
</comment>
<organism evidence="8 9">
    <name type="scientific">Phascolarctobacterium succinatutens YIT 12067</name>
    <dbReference type="NCBI Taxonomy" id="626939"/>
    <lineage>
        <taxon>Bacteria</taxon>
        <taxon>Bacillati</taxon>
        <taxon>Bacillota</taxon>
        <taxon>Negativicutes</taxon>
        <taxon>Acidaminococcales</taxon>
        <taxon>Acidaminococcaceae</taxon>
        <taxon>Phascolarctobacterium</taxon>
    </lineage>
</organism>
<dbReference type="OrthoDB" id="24360at2"/>